<evidence type="ECO:0008006" key="2">
    <source>
        <dbReference type="Google" id="ProtNLM"/>
    </source>
</evidence>
<evidence type="ECO:0000313" key="1">
    <source>
        <dbReference type="EMBL" id="SVB83428.1"/>
    </source>
</evidence>
<proteinExistence type="predicted"/>
<dbReference type="Gene3D" id="3.90.320.10">
    <property type="match status" value="1"/>
</dbReference>
<organism evidence="1">
    <name type="scientific">marine metagenome</name>
    <dbReference type="NCBI Taxonomy" id="408172"/>
    <lineage>
        <taxon>unclassified sequences</taxon>
        <taxon>metagenomes</taxon>
        <taxon>ecological metagenomes</taxon>
    </lineage>
</organism>
<name>A0A382H806_9ZZZZ</name>
<gene>
    <name evidence="1" type="ORF">METZ01_LOCUS236282</name>
</gene>
<reference evidence="1" key="1">
    <citation type="submission" date="2018-05" db="EMBL/GenBank/DDBJ databases">
        <authorList>
            <person name="Lanie J.A."/>
            <person name="Ng W.-L."/>
            <person name="Kazmierczak K.M."/>
            <person name="Andrzejewski T.M."/>
            <person name="Davidsen T.M."/>
            <person name="Wayne K.J."/>
            <person name="Tettelin H."/>
            <person name="Glass J.I."/>
            <person name="Rusch D."/>
            <person name="Podicherti R."/>
            <person name="Tsui H.-C.T."/>
            <person name="Winkler M.E."/>
        </authorList>
    </citation>
    <scope>NUCLEOTIDE SEQUENCE</scope>
</reference>
<dbReference type="InterPro" id="IPR011604">
    <property type="entry name" value="PDDEXK-like_dom_sf"/>
</dbReference>
<dbReference type="EMBL" id="UINC01059714">
    <property type="protein sequence ID" value="SVB83428.1"/>
    <property type="molecule type" value="Genomic_DNA"/>
</dbReference>
<protein>
    <recommendedName>
        <fullName evidence="2">PD-(D/E)XK endonuclease-like domain-containing protein</fullName>
    </recommendedName>
</protein>
<sequence>MAGLQCLKRLYLECYERELADPIDERQQAIFDTGTGVGELAREIYPNGRLVEEQYFELAKAIQTTEKVLADITVPAIFEGAFAFEKIRIRADILARNGDGTFDLIEVKSTTSAKSQHIPDIAIQLHVLEGLGISIRAAYLMHINNEYVYQGGAYDLRALFYSKDVTEETREFVSKTTPDKLSEMWEALQSETVPAIDTGPHCTSPYRCPFYGHCHQQVTDHPISDLPRASREFLDGLKKSGIED</sequence>
<accession>A0A382H806</accession>
<dbReference type="AlphaFoldDB" id="A0A382H806"/>
<feature type="non-terminal residue" evidence="1">
    <location>
        <position position="244"/>
    </location>
</feature>